<dbReference type="PANTHER" id="PTHR30160:SF19">
    <property type="entry name" value="LIPOPOLYSACCHARIDE HEPTOSYLTRANSFERASE 1"/>
    <property type="match status" value="1"/>
</dbReference>
<evidence type="ECO:0000256" key="2">
    <source>
        <dbReference type="ARBA" id="ARBA00004713"/>
    </source>
</evidence>
<keyword evidence="15" id="KW-1185">Reference proteome</keyword>
<dbReference type="Pfam" id="PF01075">
    <property type="entry name" value="Glyco_transf_9"/>
    <property type="match status" value="1"/>
</dbReference>
<dbReference type="EMBL" id="FPKR01000001">
    <property type="protein sequence ID" value="SFZ70167.1"/>
    <property type="molecule type" value="Genomic_DNA"/>
</dbReference>
<comment type="pathway">
    <text evidence="2">Bacterial outer membrane biogenesis; LPS core biosynthesis.</text>
</comment>
<comment type="catalytic activity">
    <reaction evidence="13">
        <text>an alpha-Kdo-(2-&gt;4)-alpha-Kdo-(2-&gt;6)-lipid A + ADP-L-glycero-beta-D-manno-heptose = an L-alpha-D-Hep-(1-&gt;5)-[alpha-Kdo-(2-&gt;4)]-alpha-Kdo-(2-&gt;6)-lipid A + ADP + H(+)</text>
        <dbReference type="Rhea" id="RHEA:74067"/>
        <dbReference type="ChEBI" id="CHEBI:15378"/>
        <dbReference type="ChEBI" id="CHEBI:61506"/>
        <dbReference type="ChEBI" id="CHEBI:176431"/>
        <dbReference type="ChEBI" id="CHEBI:193068"/>
        <dbReference type="ChEBI" id="CHEBI:456216"/>
        <dbReference type="EC" id="2.4.99.23"/>
    </reaction>
</comment>
<evidence type="ECO:0000313" key="14">
    <source>
        <dbReference type="EMBL" id="SFZ70167.1"/>
    </source>
</evidence>
<evidence type="ECO:0000256" key="11">
    <source>
        <dbReference type="ARBA" id="ARBA00044190"/>
    </source>
</evidence>
<evidence type="ECO:0000256" key="8">
    <source>
        <dbReference type="ARBA" id="ARBA00023136"/>
    </source>
</evidence>
<dbReference type="GO" id="GO:0005886">
    <property type="term" value="C:plasma membrane"/>
    <property type="evidence" value="ECO:0007669"/>
    <property type="project" value="UniProtKB-SubCell"/>
</dbReference>
<reference evidence="14 15" key="1">
    <citation type="submission" date="2016-11" db="EMBL/GenBank/DDBJ databases">
        <authorList>
            <person name="Jaros S."/>
            <person name="Januszkiewicz K."/>
            <person name="Wedrychowicz H."/>
        </authorList>
    </citation>
    <scope>NUCLEOTIDE SEQUENCE [LARGE SCALE GENOMIC DNA]</scope>
    <source>
        <strain evidence="14 15">DSM 18899</strain>
    </source>
</reference>
<evidence type="ECO:0000256" key="3">
    <source>
        <dbReference type="ARBA" id="ARBA00022475"/>
    </source>
</evidence>
<evidence type="ECO:0000256" key="7">
    <source>
        <dbReference type="ARBA" id="ARBA00022985"/>
    </source>
</evidence>
<name>A0A1K2H3H5_9NEIS</name>
<dbReference type="Gene3D" id="3.40.50.2000">
    <property type="entry name" value="Glycogen Phosphorylase B"/>
    <property type="match status" value="2"/>
</dbReference>
<evidence type="ECO:0000256" key="13">
    <source>
        <dbReference type="ARBA" id="ARBA00049201"/>
    </source>
</evidence>
<evidence type="ECO:0000256" key="5">
    <source>
        <dbReference type="ARBA" id="ARBA00022676"/>
    </source>
</evidence>
<dbReference type="InterPro" id="IPR051199">
    <property type="entry name" value="LPS_LOS_Heptosyltrfase"/>
</dbReference>
<dbReference type="NCBIfam" id="TIGR02193">
    <property type="entry name" value="heptsyl_trn_I"/>
    <property type="match status" value="1"/>
</dbReference>
<keyword evidence="4" id="KW-0997">Cell inner membrane</keyword>
<keyword evidence="5" id="KW-0328">Glycosyltransferase</keyword>
<dbReference type="EC" id="2.4.99.23" evidence="10"/>
<evidence type="ECO:0000256" key="9">
    <source>
        <dbReference type="ARBA" id="ARBA00043995"/>
    </source>
</evidence>
<protein>
    <recommendedName>
        <fullName evidence="11">Lipopolysaccharide heptosyltransferase 1</fullName>
        <ecNumber evidence="10">2.4.99.23</ecNumber>
    </recommendedName>
    <alternativeName>
        <fullName evidence="12">ADP-heptose:lipopolysaccharide heptosyltransferase I</fullName>
    </alternativeName>
</protein>
<comment type="similarity">
    <text evidence="9">Belongs to the glycosyltransferase 9 family.</text>
</comment>
<dbReference type="STRING" id="1121279.SAMN02745887_00082"/>
<dbReference type="SUPFAM" id="SSF53756">
    <property type="entry name" value="UDP-Glycosyltransferase/glycogen phosphorylase"/>
    <property type="match status" value="1"/>
</dbReference>
<dbReference type="GO" id="GO:0009244">
    <property type="term" value="P:lipopolysaccharide core region biosynthetic process"/>
    <property type="evidence" value="ECO:0007669"/>
    <property type="project" value="InterPro"/>
</dbReference>
<dbReference type="PANTHER" id="PTHR30160">
    <property type="entry name" value="TETRAACYLDISACCHARIDE 4'-KINASE-RELATED"/>
    <property type="match status" value="1"/>
</dbReference>
<keyword evidence="3" id="KW-1003">Cell membrane</keyword>
<dbReference type="GO" id="GO:0008713">
    <property type="term" value="F:ADP-heptose-lipopolysaccharide heptosyltransferase activity"/>
    <property type="evidence" value="ECO:0007669"/>
    <property type="project" value="TreeGrafter"/>
</dbReference>
<sequence length="327" mass="35852">MRWRRYNRAMPNILIIRMSSMGDVIHNFPAITDLRSHFPNAEVDWVVEEGFAELAALHPGVNRVIPCAIRRWRKRFWTAANRAEMAAFRARLQAGHYDLVIDSQGLFKSAVVARLAGAPIAGYDRHSIREPLASLFYDARYPVSRLEHAITRNRLITGRALGYTPDAPLHYGIQAPNVALDWRPTAGYAVLLTATSRDDKLWDEAHWVALAHSLLARGLCPVFPWGGEHERQRAERLAAPLPRAVVAPRLRLGEAARLLADARLVVGVDTGLVHLAAAVHVPTIALFCASEPGLTGVLGSAYACNLGGNGRPPSLAEVEAKVAEALA</sequence>
<evidence type="ECO:0000256" key="1">
    <source>
        <dbReference type="ARBA" id="ARBA00004515"/>
    </source>
</evidence>
<dbReference type="InterPro" id="IPR002201">
    <property type="entry name" value="Glyco_trans_9"/>
</dbReference>
<gene>
    <name evidence="14" type="ORF">SAMN02745887_00082</name>
</gene>
<comment type="subcellular location">
    <subcellularLocation>
        <location evidence="1">Cell inner membrane</location>
        <topology evidence="1">Peripheral membrane protein</topology>
        <orientation evidence="1">Cytoplasmic side</orientation>
    </subcellularLocation>
</comment>
<dbReference type="AlphaFoldDB" id="A0A1K2H3H5"/>
<evidence type="ECO:0000256" key="12">
    <source>
        <dbReference type="ARBA" id="ARBA00044330"/>
    </source>
</evidence>
<evidence type="ECO:0000256" key="10">
    <source>
        <dbReference type="ARBA" id="ARBA00044041"/>
    </source>
</evidence>
<proteinExistence type="inferred from homology"/>
<evidence type="ECO:0000256" key="4">
    <source>
        <dbReference type="ARBA" id="ARBA00022519"/>
    </source>
</evidence>
<evidence type="ECO:0000256" key="6">
    <source>
        <dbReference type="ARBA" id="ARBA00022679"/>
    </source>
</evidence>
<accession>A0A1K2H3H5</accession>
<dbReference type="InterPro" id="IPR011908">
    <property type="entry name" value="LipoPS_heptosylTferase-I"/>
</dbReference>
<keyword evidence="7" id="KW-0448">Lipopolysaccharide biosynthesis</keyword>
<keyword evidence="6 14" id="KW-0808">Transferase</keyword>
<keyword evidence="8" id="KW-0472">Membrane</keyword>
<dbReference type="CDD" id="cd03789">
    <property type="entry name" value="GT9_LPS_heptosyltransferase"/>
    <property type="match status" value="1"/>
</dbReference>
<organism evidence="14 15">
    <name type="scientific">Chitinimonas taiwanensis DSM 18899</name>
    <dbReference type="NCBI Taxonomy" id="1121279"/>
    <lineage>
        <taxon>Bacteria</taxon>
        <taxon>Pseudomonadati</taxon>
        <taxon>Pseudomonadota</taxon>
        <taxon>Betaproteobacteria</taxon>
        <taxon>Neisseriales</taxon>
        <taxon>Chitinibacteraceae</taxon>
        <taxon>Chitinimonas</taxon>
    </lineage>
</organism>
<dbReference type="GO" id="GO:0005829">
    <property type="term" value="C:cytosol"/>
    <property type="evidence" value="ECO:0007669"/>
    <property type="project" value="TreeGrafter"/>
</dbReference>
<dbReference type="Proteomes" id="UP000186513">
    <property type="component" value="Unassembled WGS sequence"/>
</dbReference>
<evidence type="ECO:0000313" key="15">
    <source>
        <dbReference type="Proteomes" id="UP000186513"/>
    </source>
</evidence>